<dbReference type="Gene3D" id="3.30.450.40">
    <property type="match status" value="1"/>
</dbReference>
<evidence type="ECO:0000259" key="3">
    <source>
        <dbReference type="PROSITE" id="PS51077"/>
    </source>
</evidence>
<dbReference type="SMART" id="SM00346">
    <property type="entry name" value="HTH_ICLR"/>
    <property type="match status" value="1"/>
</dbReference>
<keyword evidence="2" id="KW-0804">Transcription</keyword>
<organism evidence="4 5">
    <name type="scientific">Rubellicoccus peritrichatus</name>
    <dbReference type="NCBI Taxonomy" id="3080537"/>
    <lineage>
        <taxon>Bacteria</taxon>
        <taxon>Pseudomonadati</taxon>
        <taxon>Verrucomicrobiota</taxon>
        <taxon>Opitutia</taxon>
        <taxon>Puniceicoccales</taxon>
        <taxon>Cerasicoccaceae</taxon>
        <taxon>Rubellicoccus</taxon>
    </lineage>
</organism>
<dbReference type="SUPFAM" id="SSF55781">
    <property type="entry name" value="GAF domain-like"/>
    <property type="match status" value="1"/>
</dbReference>
<dbReference type="InterPro" id="IPR036388">
    <property type="entry name" value="WH-like_DNA-bd_sf"/>
</dbReference>
<gene>
    <name evidence="4" type="ORF">RZN69_11000</name>
</gene>
<dbReference type="GO" id="GO:0003700">
    <property type="term" value="F:DNA-binding transcription factor activity"/>
    <property type="evidence" value="ECO:0007669"/>
    <property type="project" value="TreeGrafter"/>
</dbReference>
<dbReference type="KEGG" id="puo:RZN69_11000"/>
<dbReference type="PANTHER" id="PTHR30136:SF24">
    <property type="entry name" value="HTH-TYPE TRANSCRIPTIONAL REPRESSOR ALLR"/>
    <property type="match status" value="1"/>
</dbReference>
<name>A0AAQ3LDR3_9BACT</name>
<dbReference type="EMBL" id="CP136920">
    <property type="protein sequence ID" value="WOO43616.1"/>
    <property type="molecule type" value="Genomic_DNA"/>
</dbReference>
<sequence>MPRNEHIQSLERATKILYVVAGVENGCTINQISAQTGIKANTAYRIVRSLEKEHFLLRRTNPLRFTIGQSISELKHLDDTRKLLTSAGKVLVRHQAQIPFATLVFLELRNGINYMRLSVQSNRPGQLIQHRESVIPLYSKASSLLFMAFAPPHEILQFRSNYPFKKHGKSIWGTETKLEAYLSDVRRLGYSAPTITDPEGPNYRVAAPVFSSGNELVGAIGGYILDSAPQKNRILLIRNCKAAANYLSKNIQKDNKDHITRSKTS</sequence>
<dbReference type="RefSeq" id="WP_317836181.1">
    <property type="nucleotide sequence ID" value="NZ_CP136920.1"/>
</dbReference>
<protein>
    <submittedName>
        <fullName evidence="4">Helix-turn-helix domain-containing protein</fullName>
    </submittedName>
</protein>
<dbReference type="SUPFAM" id="SSF46785">
    <property type="entry name" value="Winged helix' DNA-binding domain"/>
    <property type="match status" value="1"/>
</dbReference>
<dbReference type="AlphaFoldDB" id="A0AAQ3LDR3"/>
<dbReference type="InterPro" id="IPR029016">
    <property type="entry name" value="GAF-like_dom_sf"/>
</dbReference>
<proteinExistence type="predicted"/>
<reference evidence="4 5" key="1">
    <citation type="submission" date="2023-10" db="EMBL/GenBank/DDBJ databases">
        <title>Rubellicoccus peritrichatus gen. nov., sp. nov., isolated from an algae of coral reef tank.</title>
        <authorList>
            <person name="Luo J."/>
        </authorList>
    </citation>
    <scope>NUCLEOTIDE SEQUENCE [LARGE SCALE GENOMIC DNA]</scope>
    <source>
        <strain evidence="4 5">CR14</strain>
    </source>
</reference>
<keyword evidence="1" id="KW-0805">Transcription regulation</keyword>
<dbReference type="Pfam" id="PF09339">
    <property type="entry name" value="HTH_IclR"/>
    <property type="match status" value="1"/>
</dbReference>
<dbReference type="Proteomes" id="UP001304300">
    <property type="component" value="Chromosome"/>
</dbReference>
<evidence type="ECO:0000313" key="4">
    <source>
        <dbReference type="EMBL" id="WOO43616.1"/>
    </source>
</evidence>
<feature type="domain" description="HTH iclR-type" evidence="3">
    <location>
        <begin position="7"/>
        <end position="69"/>
    </location>
</feature>
<dbReference type="PROSITE" id="PS51077">
    <property type="entry name" value="HTH_ICLR"/>
    <property type="match status" value="1"/>
</dbReference>
<dbReference type="InterPro" id="IPR005471">
    <property type="entry name" value="Tscrpt_reg_IclR_N"/>
</dbReference>
<dbReference type="PANTHER" id="PTHR30136">
    <property type="entry name" value="HELIX-TURN-HELIX TRANSCRIPTIONAL REGULATOR, ICLR FAMILY"/>
    <property type="match status" value="1"/>
</dbReference>
<dbReference type="Gene3D" id="1.10.10.10">
    <property type="entry name" value="Winged helix-like DNA-binding domain superfamily/Winged helix DNA-binding domain"/>
    <property type="match status" value="1"/>
</dbReference>
<dbReference type="GO" id="GO:0003677">
    <property type="term" value="F:DNA binding"/>
    <property type="evidence" value="ECO:0007669"/>
    <property type="project" value="InterPro"/>
</dbReference>
<dbReference type="InterPro" id="IPR050707">
    <property type="entry name" value="HTH_MetabolicPath_Reg"/>
</dbReference>
<evidence type="ECO:0000256" key="1">
    <source>
        <dbReference type="ARBA" id="ARBA00023015"/>
    </source>
</evidence>
<keyword evidence="5" id="KW-1185">Reference proteome</keyword>
<evidence type="ECO:0000256" key="2">
    <source>
        <dbReference type="ARBA" id="ARBA00023163"/>
    </source>
</evidence>
<dbReference type="InterPro" id="IPR036390">
    <property type="entry name" value="WH_DNA-bd_sf"/>
</dbReference>
<dbReference type="GO" id="GO:0045892">
    <property type="term" value="P:negative regulation of DNA-templated transcription"/>
    <property type="evidence" value="ECO:0007669"/>
    <property type="project" value="TreeGrafter"/>
</dbReference>
<evidence type="ECO:0000313" key="5">
    <source>
        <dbReference type="Proteomes" id="UP001304300"/>
    </source>
</evidence>
<accession>A0AAQ3LDR3</accession>